<comment type="caution">
    <text evidence="1">The sequence shown here is derived from an EMBL/GenBank/DDBJ whole genome shotgun (WGS) entry which is preliminary data.</text>
</comment>
<name>A0A0F9HS19_9ZZZZ</name>
<dbReference type="EMBL" id="LAZR01014277">
    <property type="protein sequence ID" value="KKM18181.1"/>
    <property type="molecule type" value="Genomic_DNA"/>
</dbReference>
<organism evidence="1">
    <name type="scientific">marine sediment metagenome</name>
    <dbReference type="NCBI Taxonomy" id="412755"/>
    <lineage>
        <taxon>unclassified sequences</taxon>
        <taxon>metagenomes</taxon>
        <taxon>ecological metagenomes</taxon>
    </lineage>
</organism>
<sequence>MTDVTIIGGGSITLLQPETDVAREWIEENIGQDNGYQPYWPTVVCEGRYVADILEGMANDGLDVEMPA</sequence>
<accession>A0A0F9HS19</accession>
<protein>
    <submittedName>
        <fullName evidence="1">Uncharacterized protein</fullName>
    </submittedName>
</protein>
<gene>
    <name evidence="1" type="ORF">LCGC14_1668340</name>
</gene>
<reference evidence="1" key="1">
    <citation type="journal article" date="2015" name="Nature">
        <title>Complex archaea that bridge the gap between prokaryotes and eukaryotes.</title>
        <authorList>
            <person name="Spang A."/>
            <person name="Saw J.H."/>
            <person name="Jorgensen S.L."/>
            <person name="Zaremba-Niedzwiedzka K."/>
            <person name="Martijn J."/>
            <person name="Lind A.E."/>
            <person name="van Eijk R."/>
            <person name="Schleper C."/>
            <person name="Guy L."/>
            <person name="Ettema T.J."/>
        </authorList>
    </citation>
    <scope>NUCLEOTIDE SEQUENCE</scope>
</reference>
<evidence type="ECO:0000313" key="1">
    <source>
        <dbReference type="EMBL" id="KKM18181.1"/>
    </source>
</evidence>
<dbReference type="AlphaFoldDB" id="A0A0F9HS19"/>
<proteinExistence type="predicted"/>